<keyword evidence="3" id="KW-1185">Reference proteome</keyword>
<keyword evidence="1" id="KW-1133">Transmembrane helix</keyword>
<keyword evidence="1" id="KW-0812">Transmembrane</keyword>
<dbReference type="Proteomes" id="UP000799118">
    <property type="component" value="Unassembled WGS sequence"/>
</dbReference>
<keyword evidence="1" id="KW-0472">Membrane</keyword>
<evidence type="ECO:0000313" key="3">
    <source>
        <dbReference type="Proteomes" id="UP000799118"/>
    </source>
</evidence>
<accession>A0A6A4GGJ4</accession>
<protein>
    <submittedName>
        <fullName evidence="2">Uncharacterized protein</fullName>
    </submittedName>
</protein>
<dbReference type="EMBL" id="ML770089">
    <property type="protein sequence ID" value="KAE9384739.1"/>
    <property type="molecule type" value="Genomic_DNA"/>
</dbReference>
<proteinExistence type="predicted"/>
<dbReference type="AlphaFoldDB" id="A0A6A4GGJ4"/>
<sequence length="154" mass="18271">MYSREDVRMEWGPRRIARGEHLFIVISLQWFKNKMLWYAFAINRHFHKANLHQVIISAPPEVKSDDKDYHLDLDAYTVMPSFDGNGKPPKPNPKELRPAWKKFKMTFPLEVRKQLSGVQVGVMRWPKYYSVCGVVYWNYISIYVNLLKLLVLVK</sequence>
<reference evidence="2" key="1">
    <citation type="journal article" date="2019" name="Environ. Microbiol.">
        <title>Fungal ecological strategies reflected in gene transcription - a case study of two litter decomposers.</title>
        <authorList>
            <person name="Barbi F."/>
            <person name="Kohler A."/>
            <person name="Barry K."/>
            <person name="Baskaran P."/>
            <person name="Daum C."/>
            <person name="Fauchery L."/>
            <person name="Ihrmark K."/>
            <person name="Kuo A."/>
            <person name="LaButti K."/>
            <person name="Lipzen A."/>
            <person name="Morin E."/>
            <person name="Grigoriev I.V."/>
            <person name="Henrissat B."/>
            <person name="Lindahl B."/>
            <person name="Martin F."/>
        </authorList>
    </citation>
    <scope>NUCLEOTIDE SEQUENCE</scope>
    <source>
        <strain evidence="2">JB14</strain>
    </source>
</reference>
<name>A0A6A4GGJ4_9AGAR</name>
<evidence type="ECO:0000256" key="1">
    <source>
        <dbReference type="SAM" id="Phobius"/>
    </source>
</evidence>
<gene>
    <name evidence="2" type="ORF">BT96DRAFT_950349</name>
</gene>
<organism evidence="2 3">
    <name type="scientific">Gymnopus androsaceus JB14</name>
    <dbReference type="NCBI Taxonomy" id="1447944"/>
    <lineage>
        <taxon>Eukaryota</taxon>
        <taxon>Fungi</taxon>
        <taxon>Dikarya</taxon>
        <taxon>Basidiomycota</taxon>
        <taxon>Agaricomycotina</taxon>
        <taxon>Agaricomycetes</taxon>
        <taxon>Agaricomycetidae</taxon>
        <taxon>Agaricales</taxon>
        <taxon>Marasmiineae</taxon>
        <taxon>Omphalotaceae</taxon>
        <taxon>Gymnopus</taxon>
    </lineage>
</organism>
<feature type="transmembrane region" description="Helical" evidence="1">
    <location>
        <begin position="128"/>
        <end position="153"/>
    </location>
</feature>
<evidence type="ECO:0000313" key="2">
    <source>
        <dbReference type="EMBL" id="KAE9384739.1"/>
    </source>
</evidence>